<protein>
    <submittedName>
        <fullName evidence="2">Uncharacterized protein</fullName>
    </submittedName>
</protein>
<keyword evidence="4" id="KW-1185">Reference proteome</keyword>
<evidence type="ECO:0000313" key="3">
    <source>
        <dbReference type="EMBL" id="CAF3666136.1"/>
    </source>
</evidence>
<dbReference type="AlphaFoldDB" id="A0A813Y633"/>
<name>A0A813Y633_9BILA</name>
<feature type="compositionally biased region" description="Basic residues" evidence="1">
    <location>
        <begin position="386"/>
        <end position="404"/>
    </location>
</feature>
<organism evidence="2 4">
    <name type="scientific">Didymodactylos carnosus</name>
    <dbReference type="NCBI Taxonomy" id="1234261"/>
    <lineage>
        <taxon>Eukaryota</taxon>
        <taxon>Metazoa</taxon>
        <taxon>Spiralia</taxon>
        <taxon>Gnathifera</taxon>
        <taxon>Rotifera</taxon>
        <taxon>Eurotatoria</taxon>
        <taxon>Bdelloidea</taxon>
        <taxon>Philodinida</taxon>
        <taxon>Philodinidae</taxon>
        <taxon>Didymodactylos</taxon>
    </lineage>
</organism>
<proteinExistence type="predicted"/>
<comment type="caution">
    <text evidence="2">The sequence shown here is derived from an EMBL/GenBank/DDBJ whole genome shotgun (WGS) entry which is preliminary data.</text>
</comment>
<gene>
    <name evidence="2" type="ORF">GPM918_LOCUS7546</name>
    <name evidence="3" type="ORF">SRO942_LOCUS7546</name>
</gene>
<dbReference type="Proteomes" id="UP000681722">
    <property type="component" value="Unassembled WGS sequence"/>
</dbReference>
<dbReference type="EMBL" id="CAJNOQ010001241">
    <property type="protein sequence ID" value="CAF0879748.1"/>
    <property type="molecule type" value="Genomic_DNA"/>
</dbReference>
<evidence type="ECO:0000256" key="1">
    <source>
        <dbReference type="SAM" id="MobiDB-lite"/>
    </source>
</evidence>
<evidence type="ECO:0000313" key="2">
    <source>
        <dbReference type="EMBL" id="CAF0879748.1"/>
    </source>
</evidence>
<accession>A0A813Y633</accession>
<dbReference type="EMBL" id="CAJOBC010001241">
    <property type="protein sequence ID" value="CAF3666136.1"/>
    <property type="molecule type" value="Genomic_DNA"/>
</dbReference>
<feature type="region of interest" description="Disordered" evidence="1">
    <location>
        <begin position="382"/>
        <end position="408"/>
    </location>
</feature>
<reference evidence="2" key="1">
    <citation type="submission" date="2021-02" db="EMBL/GenBank/DDBJ databases">
        <authorList>
            <person name="Nowell W R."/>
        </authorList>
    </citation>
    <scope>NUCLEOTIDE SEQUENCE</scope>
</reference>
<dbReference type="Proteomes" id="UP000663829">
    <property type="component" value="Unassembled WGS sequence"/>
</dbReference>
<evidence type="ECO:0000313" key="4">
    <source>
        <dbReference type="Proteomes" id="UP000663829"/>
    </source>
</evidence>
<sequence length="534" mass="60355">MRSAPFSSKMVIPITAKNIVSFQISQPTTESTAPKDAIFQFVSQGEDAFYLQVKKTNLELYSVRFKIFYKYNDEFYKHPYMLCSNPNAVTKDQDEVSFNISQSGKYETELRDATFPCKIKLRCNDSNNIQSYRIVLCFTSNTIPAKMDFCLIRWIRKILAGTLHQHVHPQLLLPKDFLIKDTNQEEKVVNLGHSTGVLIANVEGTGLTFSPRSGERNGNVNDQSIVKTYVIPSVITKHSPPNGRWGTTNGQYIVDLAFDNRYDPDSAITASEVQKLFVNNDRILSVCAERDQSCHHLLEFPVPVVPEYHGKRVYLRMRHSSSKDYNPSEPALTDECFIYQCDMPVISTLNIQPTTITHHSQLLSSSPIIDEVITHTSCFQPSSTHHYSKRKTDRLPTRRKRKKGSRFESTIVDPEAKDLFHTQQEPHSNLTFNFQCNDVSTIHSAQATTASTDAIHTSFASCPPFSNDIYSPGTQPNHSQTSTVMINTHPSTPTSDAQNDLFAFTVDTMLNDPAFNLDDSQFKEDAFNSFSDSP</sequence>